<dbReference type="EMBL" id="KZ678432">
    <property type="protein sequence ID" value="PSR87185.1"/>
    <property type="molecule type" value="Genomic_DNA"/>
</dbReference>
<sequence length="302" mass="34564">MPTSIASAQFPPAQGNTALLRDRMDRNTSFDNRAYWSACPPWPPTIYSYPTQLPFTVVPAWEHNPRYTFESPPPPLPTSRSCHRRPMEPQEIPSAATALGFNNQEAFFTVSSSTRGPRVQEAGNIESLAPRAMTPFSQQRIPTAVALQQLMRRLEDSIAFCESCVTEHEEQVSALTYLDTQCRNELWKRLLEFKFKKDVLCKYLFKDMVADMTRHVQNAVHAAQYDAHAQPDDTEMAETLEKIAHDVNLLHTRSERVVELHKRAPVSHSKCKAMVDEMKTMVEEMQRLKEQQDEIQAERSTV</sequence>
<dbReference type="Proteomes" id="UP000241462">
    <property type="component" value="Unassembled WGS sequence"/>
</dbReference>
<dbReference type="AlphaFoldDB" id="A0A2T3A9G9"/>
<feature type="coiled-coil region" evidence="1">
    <location>
        <begin position="271"/>
        <end position="301"/>
    </location>
</feature>
<evidence type="ECO:0000313" key="3">
    <source>
        <dbReference type="Proteomes" id="UP000241462"/>
    </source>
</evidence>
<organism evidence="2 3">
    <name type="scientific">Coniella lustricola</name>
    <dbReference type="NCBI Taxonomy" id="2025994"/>
    <lineage>
        <taxon>Eukaryota</taxon>
        <taxon>Fungi</taxon>
        <taxon>Dikarya</taxon>
        <taxon>Ascomycota</taxon>
        <taxon>Pezizomycotina</taxon>
        <taxon>Sordariomycetes</taxon>
        <taxon>Sordariomycetidae</taxon>
        <taxon>Diaporthales</taxon>
        <taxon>Schizoparmaceae</taxon>
        <taxon>Coniella</taxon>
    </lineage>
</organism>
<keyword evidence="1" id="KW-0175">Coiled coil</keyword>
<proteinExistence type="predicted"/>
<keyword evidence="3" id="KW-1185">Reference proteome</keyword>
<dbReference type="InParanoid" id="A0A2T3A9G9"/>
<reference evidence="2 3" key="1">
    <citation type="journal article" date="2018" name="Mycol. Prog.">
        <title>Coniella lustricola, a new species from submerged detritus.</title>
        <authorList>
            <person name="Raudabaugh D.B."/>
            <person name="Iturriaga T."/>
            <person name="Carver A."/>
            <person name="Mondo S."/>
            <person name="Pangilinan J."/>
            <person name="Lipzen A."/>
            <person name="He G."/>
            <person name="Amirebrahimi M."/>
            <person name="Grigoriev I.V."/>
            <person name="Miller A.N."/>
        </authorList>
    </citation>
    <scope>NUCLEOTIDE SEQUENCE [LARGE SCALE GENOMIC DNA]</scope>
    <source>
        <strain evidence="2 3">B22-T-1</strain>
    </source>
</reference>
<accession>A0A2T3A9G9</accession>
<gene>
    <name evidence="2" type="ORF">BD289DRAFT_452906</name>
</gene>
<protein>
    <submittedName>
        <fullName evidence="2">Uncharacterized protein</fullName>
    </submittedName>
</protein>
<evidence type="ECO:0000313" key="2">
    <source>
        <dbReference type="EMBL" id="PSR87185.1"/>
    </source>
</evidence>
<evidence type="ECO:0000256" key="1">
    <source>
        <dbReference type="SAM" id="Coils"/>
    </source>
</evidence>
<name>A0A2T3A9G9_9PEZI</name>